<evidence type="ECO:0000256" key="2">
    <source>
        <dbReference type="ARBA" id="ARBA00023015"/>
    </source>
</evidence>
<evidence type="ECO:0000256" key="1">
    <source>
        <dbReference type="ARBA" id="ARBA00004123"/>
    </source>
</evidence>
<dbReference type="EMBL" id="JXXN02000026">
    <property type="protein sequence ID" value="THD28996.1"/>
    <property type="molecule type" value="Genomic_DNA"/>
</dbReference>
<gene>
    <name evidence="8" type="ORF">D915_000176</name>
</gene>
<feature type="compositionally biased region" description="Basic residues" evidence="6">
    <location>
        <begin position="1329"/>
        <end position="1338"/>
    </location>
</feature>
<keyword evidence="2" id="KW-0805">Transcription regulation</keyword>
<feature type="compositionally biased region" description="Low complexity" evidence="6">
    <location>
        <begin position="908"/>
        <end position="921"/>
    </location>
</feature>
<feature type="compositionally biased region" description="Low complexity" evidence="6">
    <location>
        <begin position="1241"/>
        <end position="1257"/>
    </location>
</feature>
<keyword evidence="3" id="KW-0238">DNA-binding</keyword>
<feature type="region of interest" description="Disordered" evidence="6">
    <location>
        <begin position="1309"/>
        <end position="1362"/>
    </location>
</feature>
<feature type="domain" description="RFX-type winged-helix" evidence="7">
    <location>
        <begin position="329"/>
        <end position="404"/>
    </location>
</feature>
<dbReference type="InterPro" id="IPR039779">
    <property type="entry name" value="RFX-like"/>
</dbReference>
<comment type="caution">
    <text evidence="8">The sequence shown here is derived from an EMBL/GenBank/DDBJ whole genome shotgun (WGS) entry which is preliminary data.</text>
</comment>
<dbReference type="PROSITE" id="PS51526">
    <property type="entry name" value="RFX_DBD"/>
    <property type="match status" value="1"/>
</dbReference>
<evidence type="ECO:0000256" key="6">
    <source>
        <dbReference type="SAM" id="MobiDB-lite"/>
    </source>
</evidence>
<comment type="subcellular location">
    <subcellularLocation>
        <location evidence="1">Nucleus</location>
    </subcellularLocation>
</comment>
<feature type="region of interest" description="Disordered" evidence="6">
    <location>
        <begin position="902"/>
        <end position="921"/>
    </location>
</feature>
<dbReference type="Pfam" id="PF25340">
    <property type="entry name" value="BCD_RFX"/>
    <property type="match status" value="2"/>
</dbReference>
<feature type="compositionally biased region" description="Low complexity" evidence="6">
    <location>
        <begin position="438"/>
        <end position="450"/>
    </location>
</feature>
<dbReference type="Proteomes" id="UP000230066">
    <property type="component" value="Unassembled WGS sequence"/>
</dbReference>
<keyword evidence="5" id="KW-0539">Nucleus</keyword>
<evidence type="ECO:0000256" key="3">
    <source>
        <dbReference type="ARBA" id="ARBA00023125"/>
    </source>
</evidence>
<dbReference type="Gene3D" id="1.10.10.10">
    <property type="entry name" value="Winged helix-like DNA-binding domain superfamily/Winged helix DNA-binding domain"/>
    <property type="match status" value="1"/>
</dbReference>
<dbReference type="FunFam" id="1.10.10.10:FF:000017">
    <property type="entry name" value="transcription factor RFX3 isoform X1"/>
    <property type="match status" value="1"/>
</dbReference>
<name>A0A4E0RKQ1_FASHE</name>
<accession>A0A4E0RKQ1</accession>
<organism evidence="8 9">
    <name type="scientific">Fasciola hepatica</name>
    <name type="common">Liver fluke</name>
    <dbReference type="NCBI Taxonomy" id="6192"/>
    <lineage>
        <taxon>Eukaryota</taxon>
        <taxon>Metazoa</taxon>
        <taxon>Spiralia</taxon>
        <taxon>Lophotrochozoa</taxon>
        <taxon>Platyhelminthes</taxon>
        <taxon>Trematoda</taxon>
        <taxon>Digenea</taxon>
        <taxon>Plagiorchiida</taxon>
        <taxon>Echinostomata</taxon>
        <taxon>Echinostomatoidea</taxon>
        <taxon>Fasciolidae</taxon>
        <taxon>Fasciola</taxon>
    </lineage>
</organism>
<dbReference type="InterPro" id="IPR036388">
    <property type="entry name" value="WH-like_DNA-bd_sf"/>
</dbReference>
<evidence type="ECO:0000313" key="8">
    <source>
        <dbReference type="EMBL" id="THD28996.1"/>
    </source>
</evidence>
<dbReference type="InterPro" id="IPR003150">
    <property type="entry name" value="DNA-bd_RFX"/>
</dbReference>
<dbReference type="Pfam" id="PF02257">
    <property type="entry name" value="RFX_DNA_binding"/>
    <property type="match status" value="1"/>
</dbReference>
<protein>
    <submittedName>
        <fullName evidence="8">Transcription factor RFX3</fullName>
    </submittedName>
</protein>
<feature type="region of interest" description="Disordered" evidence="6">
    <location>
        <begin position="1237"/>
        <end position="1273"/>
    </location>
</feature>
<proteinExistence type="predicted"/>
<reference evidence="8" key="1">
    <citation type="submission" date="2019-03" db="EMBL/GenBank/DDBJ databases">
        <title>Improved annotation for the trematode Fasciola hepatica.</title>
        <authorList>
            <person name="Choi Y.-J."/>
            <person name="Martin J."/>
            <person name="Mitreva M."/>
        </authorList>
    </citation>
    <scope>NUCLEOTIDE SEQUENCE [LARGE SCALE GENOMIC DNA]</scope>
</reference>
<feature type="compositionally biased region" description="Polar residues" evidence="6">
    <location>
        <begin position="513"/>
        <end position="523"/>
    </location>
</feature>
<keyword evidence="9" id="KW-1185">Reference proteome</keyword>
<keyword evidence="4" id="KW-0804">Transcription</keyword>
<dbReference type="InterPro" id="IPR057321">
    <property type="entry name" value="RFX1-4/6/8-like_BCD"/>
</dbReference>
<dbReference type="GO" id="GO:0000981">
    <property type="term" value="F:DNA-binding transcription factor activity, RNA polymerase II-specific"/>
    <property type="evidence" value="ECO:0007669"/>
    <property type="project" value="TreeGrafter"/>
</dbReference>
<sequence length="1450" mass="156448">MWPMIFTCQPGSLDCVRDVQLFNQIVSAHLPITTMPHSTVGGNGCVSGVDINESGRSVTTVDKEPTCSLMPGNAALHQAGFVNYENWPLMQSQTDLGNICLNNPVPTCPSLTIGINPSVPFCADYLNSSCTKTTGTGKDCNILYPRVVTDSVRTMTSSLCGLSAFSGFPLKSSLMTNTQQSTGSGTVPFGLGPLSSGLYPTVATGYMNTVNSVYAAGTNHFGPSAFSSKYSLDSAVGAVNSSTRFAHTLSSSSSASNATASSLSTASTTCTLTTAPQTLSNRSAQDGLTSLAGLPAHQSTEYSTSRLGSQSNQPFMNYIRHCTRASPVTVQWLLENYESADGVSLSRSALYSHYLRHCLEHWLEPMNPASFGKLIRSIFVGLRTRRLGTRGNSKYHYYGIRIKATSALNQITTDTKAVSCQRKEPYPSSSRSSKSDGFRSSSTTSSSHSRMVCGTERHRSGFSSTRLGSFGSDAFGINHLNSASYSSGIGSKSISGGSSTTNGIWRGWDSRSRSSLGRPNPRTSSGGLGLLNSSVVCSSTSTFDRAMSWPRASGTVGIPGPVHMVNGANGSYEQYKNVEATQWNSNSFRAQKLENSVLERSHFGTHATQKLNFPKLTDLCEAAGLTLADADIYSSFVKRELYETSGDSTSTATGCKFTSHQLANFVRLYELHCEQVFTVIINLQVENLRSIWHQFWRSTEGMTYVSEFHLSKVQLMSLCEDGNVCQFVELADRLLYQALLDVIIGDSLKSMPANLIQGVRVLMKLMEPCLRSAIRQFNPNLINIKLTAVSGFTKGLRRALGLTHLSQAVVNVIQDPERLRQMLNDITKVDLDSIEAQGSWASDCPARLLNLTPAHESKSVNKSHTIGLFSSGEESDMNDRETVLLSEPVDVETLFTGSAGQTWPNPITSAPGSSGRTSTTGISVSGELWPSRIGIVELHAEVCTLLSNRGNLSEWTAWLDRIVARSLSGRVSGPKRANAARQLMLVWTYYSSLLMRELTLRSAVSFSSCHLLRMLCDEYLSYRLEQVASSPLTLLPKLHEPVNLCTMDTTQPVFPSTMSTSLAEDRLDAAVHNAGSVISSTSGLGMNSHSQELIVPNLIEGADTLTSLNDTCMDYIDSQILSSGYGDGSMLNTSPSVRGQHASDTYFTSKSPDLGHSRFLGSDISELDRVNNYFSLGFGGDPLLTESNSLSGDKSLALNDITDTWSASGDQNANLSGSTLSGFVASDRSVTPHMAGTGVDLLGSPNSTGTGLSLGGTHRSELNTPKQSGMILKSESPLICVTSMNNDSNENTTEAAPVSNSVASTTAINMSTNSNSRTAAPTPTGLHSKSSRKPRRPQMVRQSAADDDWDQTNDDPIKTPETKTKLESLDWFGTADDEMSSCVVTYYGQTTGYVMDSYSTSINRRFMNPFTSNTEKRVVASLCDDVLRGSYSQTPRKTVCITMGGEDQKN</sequence>
<feature type="region of interest" description="Disordered" evidence="6">
    <location>
        <begin position="418"/>
        <end position="463"/>
    </location>
</feature>
<evidence type="ECO:0000256" key="4">
    <source>
        <dbReference type="ARBA" id="ARBA00023163"/>
    </source>
</evidence>
<dbReference type="InterPro" id="IPR036390">
    <property type="entry name" value="WH_DNA-bd_sf"/>
</dbReference>
<evidence type="ECO:0000259" key="7">
    <source>
        <dbReference type="PROSITE" id="PS51526"/>
    </source>
</evidence>
<evidence type="ECO:0000313" key="9">
    <source>
        <dbReference type="Proteomes" id="UP000230066"/>
    </source>
</evidence>
<evidence type="ECO:0000256" key="5">
    <source>
        <dbReference type="ARBA" id="ARBA00023242"/>
    </source>
</evidence>
<dbReference type="SUPFAM" id="SSF46785">
    <property type="entry name" value="Winged helix' DNA-binding domain"/>
    <property type="match status" value="1"/>
</dbReference>
<feature type="region of interest" description="Disordered" evidence="6">
    <location>
        <begin position="491"/>
        <end position="527"/>
    </location>
</feature>
<feature type="compositionally biased region" description="Polar residues" evidence="6">
    <location>
        <begin position="1309"/>
        <end position="1328"/>
    </location>
</feature>
<dbReference type="PANTHER" id="PTHR12619">
    <property type="entry name" value="RFX TRANSCRIPTION FACTOR FAMILY"/>
    <property type="match status" value="1"/>
</dbReference>
<dbReference type="PANTHER" id="PTHR12619:SF33">
    <property type="entry name" value="RFX, ISOFORM H"/>
    <property type="match status" value="1"/>
</dbReference>
<dbReference type="GO" id="GO:0000978">
    <property type="term" value="F:RNA polymerase II cis-regulatory region sequence-specific DNA binding"/>
    <property type="evidence" value="ECO:0007669"/>
    <property type="project" value="TreeGrafter"/>
</dbReference>
<dbReference type="GO" id="GO:0005634">
    <property type="term" value="C:nucleus"/>
    <property type="evidence" value="ECO:0007669"/>
    <property type="project" value="UniProtKB-SubCell"/>
</dbReference>